<evidence type="ECO:0000313" key="1">
    <source>
        <dbReference type="EMBL" id="MES1918776.1"/>
    </source>
</evidence>
<evidence type="ECO:0000313" key="2">
    <source>
        <dbReference type="Proteomes" id="UP001439008"/>
    </source>
</evidence>
<dbReference type="Proteomes" id="UP001439008">
    <property type="component" value="Unassembled WGS sequence"/>
</dbReference>
<sequence length="143" mass="16422">MSTADFSQLRSCAENGIVTNWKQLRSQISLKLDETTKSFYKKAINKDISEANSLIYIKKILLDCEEPPFTVQRACELLVKPNIYRSAQIFLFYFKKLFLGISISAFVKPQSELDPIQQQKPIEIDHPALMDKNKLGSQILDYS</sequence>
<reference evidence="1 2" key="1">
    <citation type="journal article" date="2024" name="BMC Biol.">
        <title>Comparative genomics of Ascetosporea gives new insight into the evolutionary basis for animal parasitism in Rhizaria.</title>
        <authorList>
            <person name="Hiltunen Thoren M."/>
            <person name="Onut-Brannstrom I."/>
            <person name="Alfjorden A."/>
            <person name="Peckova H."/>
            <person name="Swords F."/>
            <person name="Hooper C."/>
            <person name="Holzer A.S."/>
            <person name="Bass D."/>
            <person name="Burki F."/>
        </authorList>
    </citation>
    <scope>NUCLEOTIDE SEQUENCE [LARGE SCALE GENOMIC DNA]</scope>
    <source>
        <strain evidence="1">20-A016</strain>
    </source>
</reference>
<keyword evidence="2" id="KW-1185">Reference proteome</keyword>
<protein>
    <submittedName>
        <fullName evidence="1">Uncharacterized protein</fullName>
    </submittedName>
</protein>
<gene>
    <name evidence="1" type="ORF">MHBO_000686</name>
</gene>
<organism evidence="1 2">
    <name type="scientific">Bonamia ostreae</name>
    <dbReference type="NCBI Taxonomy" id="126728"/>
    <lineage>
        <taxon>Eukaryota</taxon>
        <taxon>Sar</taxon>
        <taxon>Rhizaria</taxon>
        <taxon>Endomyxa</taxon>
        <taxon>Ascetosporea</taxon>
        <taxon>Haplosporida</taxon>
        <taxon>Bonamia</taxon>
    </lineage>
</organism>
<accession>A0ABV2AGG9</accession>
<dbReference type="EMBL" id="JBDODL010000123">
    <property type="protein sequence ID" value="MES1918776.1"/>
    <property type="molecule type" value="Genomic_DNA"/>
</dbReference>
<name>A0ABV2AGG9_9EUKA</name>
<feature type="non-terminal residue" evidence="1">
    <location>
        <position position="143"/>
    </location>
</feature>
<proteinExistence type="predicted"/>
<comment type="caution">
    <text evidence="1">The sequence shown here is derived from an EMBL/GenBank/DDBJ whole genome shotgun (WGS) entry which is preliminary data.</text>
</comment>